<dbReference type="PANTHER" id="PTHR43298">
    <property type="entry name" value="MULTIDRUG RESISTANCE PROTEIN NORM-RELATED"/>
    <property type="match status" value="1"/>
</dbReference>
<keyword evidence="7" id="KW-0406">Ion transport</keyword>
<comment type="caution">
    <text evidence="11">The sequence shown here is derived from an EMBL/GenBank/DDBJ whole genome shotgun (WGS) entry which is preliminary data.</text>
</comment>
<dbReference type="Pfam" id="PF01554">
    <property type="entry name" value="MatE"/>
    <property type="match status" value="2"/>
</dbReference>
<dbReference type="PANTHER" id="PTHR43298:SF2">
    <property type="entry name" value="FMN_FAD EXPORTER YEEO-RELATED"/>
    <property type="match status" value="1"/>
</dbReference>
<keyword evidence="12" id="KW-1185">Reference proteome</keyword>
<feature type="transmembrane region" description="Helical" evidence="10">
    <location>
        <begin position="320"/>
        <end position="339"/>
    </location>
</feature>
<feature type="transmembrane region" description="Helical" evidence="10">
    <location>
        <begin position="96"/>
        <end position="120"/>
    </location>
</feature>
<evidence type="ECO:0000256" key="8">
    <source>
        <dbReference type="ARBA" id="ARBA00023136"/>
    </source>
</evidence>
<evidence type="ECO:0000256" key="2">
    <source>
        <dbReference type="ARBA" id="ARBA00022448"/>
    </source>
</evidence>
<protein>
    <recommendedName>
        <fullName evidence="9">Multidrug-efflux transporter</fullName>
    </recommendedName>
</protein>
<keyword evidence="8 10" id="KW-0472">Membrane</keyword>
<feature type="transmembrane region" description="Helical" evidence="10">
    <location>
        <begin position="244"/>
        <end position="267"/>
    </location>
</feature>
<dbReference type="GO" id="GO:0006811">
    <property type="term" value="P:monoatomic ion transport"/>
    <property type="evidence" value="ECO:0007669"/>
    <property type="project" value="UniProtKB-KW"/>
</dbReference>
<evidence type="ECO:0000256" key="10">
    <source>
        <dbReference type="SAM" id="Phobius"/>
    </source>
</evidence>
<feature type="transmembrane region" description="Helical" evidence="10">
    <location>
        <begin position="279"/>
        <end position="300"/>
    </location>
</feature>
<keyword evidence="4" id="KW-1003">Cell membrane</keyword>
<name>A0A0A2G791_9PORP</name>
<organism evidence="11 12">
    <name type="scientific">Porphyromonas gingivicanis</name>
    <dbReference type="NCBI Taxonomy" id="266762"/>
    <lineage>
        <taxon>Bacteria</taxon>
        <taxon>Pseudomonadati</taxon>
        <taxon>Bacteroidota</taxon>
        <taxon>Bacteroidia</taxon>
        <taxon>Bacteroidales</taxon>
        <taxon>Porphyromonadaceae</taxon>
        <taxon>Porphyromonas</taxon>
    </lineage>
</organism>
<dbReference type="OrthoDB" id="9780160at2"/>
<evidence type="ECO:0000256" key="4">
    <source>
        <dbReference type="ARBA" id="ARBA00022475"/>
    </source>
</evidence>
<keyword evidence="6 10" id="KW-1133">Transmembrane helix</keyword>
<evidence type="ECO:0000256" key="3">
    <source>
        <dbReference type="ARBA" id="ARBA00022449"/>
    </source>
</evidence>
<dbReference type="eggNOG" id="COG0534">
    <property type="taxonomic scope" value="Bacteria"/>
</dbReference>
<feature type="transmembrane region" description="Helical" evidence="10">
    <location>
        <begin position="390"/>
        <end position="409"/>
    </location>
</feature>
<evidence type="ECO:0000256" key="6">
    <source>
        <dbReference type="ARBA" id="ARBA00022989"/>
    </source>
</evidence>
<keyword evidence="2" id="KW-0813">Transport</keyword>
<evidence type="ECO:0000256" key="7">
    <source>
        <dbReference type="ARBA" id="ARBA00023065"/>
    </source>
</evidence>
<dbReference type="GO" id="GO:0005886">
    <property type="term" value="C:plasma membrane"/>
    <property type="evidence" value="ECO:0007669"/>
    <property type="project" value="UniProtKB-SubCell"/>
</dbReference>
<feature type="transmembrane region" description="Helical" evidence="10">
    <location>
        <begin position="424"/>
        <end position="444"/>
    </location>
</feature>
<feature type="transmembrane region" description="Helical" evidence="10">
    <location>
        <begin position="194"/>
        <end position="216"/>
    </location>
</feature>
<proteinExistence type="predicted"/>
<keyword evidence="3" id="KW-0050">Antiport</keyword>
<accession>A0A0A2G791</accession>
<dbReference type="STRING" id="266762.HQ36_05200"/>
<dbReference type="EMBL" id="JQZW01000008">
    <property type="protein sequence ID" value="KGN98292.1"/>
    <property type="molecule type" value="Genomic_DNA"/>
</dbReference>
<reference evidence="11 12" key="1">
    <citation type="submission" date="2014-08" db="EMBL/GenBank/DDBJ databases">
        <title>Porphyromonas gingivicanis strain:COT-022_OH1391 Genome sequencing.</title>
        <authorList>
            <person name="Wallis C."/>
            <person name="Deusch O."/>
            <person name="O'Flynn C."/>
            <person name="Davis I."/>
            <person name="Jospin G."/>
            <person name="Darling A.E."/>
            <person name="Coil D.A."/>
            <person name="Alexiev A."/>
            <person name="Horsfall A."/>
            <person name="Kirkwood N."/>
            <person name="Harris S."/>
            <person name="Eisen J.A."/>
        </authorList>
    </citation>
    <scope>NUCLEOTIDE SEQUENCE [LARGE SCALE GENOMIC DNA]</scope>
    <source>
        <strain evidence="12">COT-022 OH1391</strain>
    </source>
</reference>
<feature type="transmembrane region" description="Helical" evidence="10">
    <location>
        <begin position="54"/>
        <end position="76"/>
    </location>
</feature>
<gene>
    <name evidence="11" type="ORF">HQ36_05200</name>
</gene>
<evidence type="ECO:0000313" key="12">
    <source>
        <dbReference type="Proteomes" id="UP000030134"/>
    </source>
</evidence>
<feature type="transmembrane region" description="Helical" evidence="10">
    <location>
        <begin position="162"/>
        <end position="182"/>
    </location>
</feature>
<dbReference type="RefSeq" id="WP_036883889.1">
    <property type="nucleotide sequence ID" value="NZ_JQZW01000008.1"/>
</dbReference>
<dbReference type="NCBIfam" id="TIGR00797">
    <property type="entry name" value="matE"/>
    <property type="match status" value="1"/>
</dbReference>
<feature type="transmembrane region" description="Helical" evidence="10">
    <location>
        <begin position="12"/>
        <end position="34"/>
    </location>
</feature>
<dbReference type="GO" id="GO:0015297">
    <property type="term" value="F:antiporter activity"/>
    <property type="evidence" value="ECO:0007669"/>
    <property type="project" value="UniProtKB-KW"/>
</dbReference>
<evidence type="ECO:0000256" key="1">
    <source>
        <dbReference type="ARBA" id="ARBA00004651"/>
    </source>
</evidence>
<feature type="transmembrane region" description="Helical" evidence="10">
    <location>
        <begin position="359"/>
        <end position="378"/>
    </location>
</feature>
<evidence type="ECO:0000313" key="11">
    <source>
        <dbReference type="EMBL" id="KGN98292.1"/>
    </source>
</evidence>
<dbReference type="AlphaFoldDB" id="A0A0A2G791"/>
<dbReference type="GO" id="GO:0042910">
    <property type="term" value="F:xenobiotic transmembrane transporter activity"/>
    <property type="evidence" value="ECO:0007669"/>
    <property type="project" value="InterPro"/>
</dbReference>
<dbReference type="InterPro" id="IPR050222">
    <property type="entry name" value="MATE_MdtK"/>
</dbReference>
<dbReference type="InterPro" id="IPR002528">
    <property type="entry name" value="MATE_fam"/>
</dbReference>
<dbReference type="PIRSF" id="PIRSF006603">
    <property type="entry name" value="DinF"/>
    <property type="match status" value="1"/>
</dbReference>
<dbReference type="InterPro" id="IPR048279">
    <property type="entry name" value="MdtK-like"/>
</dbReference>
<dbReference type="Proteomes" id="UP000030134">
    <property type="component" value="Unassembled WGS sequence"/>
</dbReference>
<feature type="transmembrane region" description="Helical" evidence="10">
    <location>
        <begin position="132"/>
        <end position="150"/>
    </location>
</feature>
<comment type="subcellular location">
    <subcellularLocation>
        <location evidence="1">Cell membrane</location>
        <topology evidence="1">Multi-pass membrane protein</topology>
    </subcellularLocation>
</comment>
<evidence type="ECO:0000256" key="9">
    <source>
        <dbReference type="ARBA" id="ARBA00031636"/>
    </source>
</evidence>
<keyword evidence="5 10" id="KW-0812">Transmembrane</keyword>
<sequence>MISLQKRYTQHYSSLFRIALPIIIGQVATIFIGFVDNMMVGQHAIEELSAASFVNNFLNLILIFGLGFSYGLTPLVAEADKLGQRDRIGLLLKISLWLNMGVGLFLSIIVLGLSPFLGLFNLEEELRPIALPYYYLQTISFLISMAFNAFKQFYDGMSRTQWPMYITLIGIMLNVLFNYLFIYGKWGFPEWGLFGAGVATLLSRVLMLTIIAITLFMEKHWKDIRRTFGVFSWDKAISQSLVRLGLPIALQLGLEATSFSLIIIFVAKLGTLSLAAHQVVMVVTLLGYLIYYGLGAAVAIRVSHFKAIKDYQSVREVVRASSHIGLLMALGAAILMFVIRHRVSVLFTSDTQVSDLVAIALLPVIIYQFADVLQVIYSNALRGLGQVRQLAPIAFLAHIVVAPSLSYWFTFHWSASYPNYQLCAVWSSFPISLALMAWLLFRYYNKALHRLSY</sequence>
<evidence type="ECO:0000256" key="5">
    <source>
        <dbReference type="ARBA" id="ARBA00022692"/>
    </source>
</evidence>